<dbReference type="GeneTree" id="ENSGT00940000156691"/>
<keyword evidence="6" id="KW-0375">Hydrogen ion transport</keyword>
<proteinExistence type="inferred from homology"/>
<dbReference type="PANTHER" id="PTHR21522">
    <property type="entry name" value="PROTON CHANNEL OTOP"/>
    <property type="match status" value="1"/>
</dbReference>
<feature type="transmembrane region" description="Helical" evidence="12">
    <location>
        <begin position="289"/>
        <end position="309"/>
    </location>
</feature>
<dbReference type="OrthoDB" id="6429739at2759"/>
<keyword evidence="7 12" id="KW-1133">Transmembrane helix</keyword>
<feature type="transmembrane region" description="Helical" evidence="12">
    <location>
        <begin position="531"/>
        <end position="551"/>
    </location>
</feature>
<evidence type="ECO:0000256" key="8">
    <source>
        <dbReference type="ARBA" id="ARBA00023065"/>
    </source>
</evidence>
<feature type="transmembrane region" description="Helical" evidence="12">
    <location>
        <begin position="185"/>
        <end position="203"/>
    </location>
</feature>
<evidence type="ECO:0000256" key="2">
    <source>
        <dbReference type="ARBA" id="ARBA00006513"/>
    </source>
</evidence>
<dbReference type="GO" id="GO:0005886">
    <property type="term" value="C:plasma membrane"/>
    <property type="evidence" value="ECO:0007669"/>
    <property type="project" value="UniProtKB-SubCell"/>
</dbReference>
<reference evidence="13" key="2">
    <citation type="submission" date="2025-09" db="UniProtKB">
        <authorList>
            <consortium name="Ensembl"/>
        </authorList>
    </citation>
    <scope>IDENTIFICATION</scope>
</reference>
<keyword evidence="8" id="KW-0406">Ion transport</keyword>
<evidence type="ECO:0000313" key="13">
    <source>
        <dbReference type="Ensembl" id="ENSLLEP00000047323.1"/>
    </source>
</evidence>
<evidence type="ECO:0000256" key="10">
    <source>
        <dbReference type="ARBA" id="ARBA00023303"/>
    </source>
</evidence>
<evidence type="ECO:0000256" key="11">
    <source>
        <dbReference type="SAM" id="MobiDB-lite"/>
    </source>
</evidence>
<evidence type="ECO:0000256" key="3">
    <source>
        <dbReference type="ARBA" id="ARBA00022448"/>
    </source>
</evidence>
<accession>A0A8C5R6H2</accession>
<dbReference type="InterPro" id="IPR004878">
    <property type="entry name" value="Otopetrin"/>
</dbReference>
<evidence type="ECO:0000256" key="4">
    <source>
        <dbReference type="ARBA" id="ARBA00022475"/>
    </source>
</evidence>
<keyword evidence="9 12" id="KW-0472">Membrane</keyword>
<feature type="transmembrane region" description="Helical" evidence="12">
    <location>
        <begin position="402"/>
        <end position="420"/>
    </location>
</feature>
<dbReference type="Ensembl" id="ENSLLET00000049181.1">
    <property type="protein sequence ID" value="ENSLLEP00000047323.1"/>
    <property type="gene ID" value="ENSLLEG00000029917.1"/>
</dbReference>
<dbReference type="PANTHER" id="PTHR21522:SF35">
    <property type="entry name" value="PROTON CHANNEL OTOP2"/>
    <property type="match status" value="1"/>
</dbReference>
<feature type="region of interest" description="Disordered" evidence="11">
    <location>
        <begin position="1"/>
        <end position="21"/>
    </location>
</feature>
<comment type="subcellular location">
    <subcellularLocation>
        <location evidence="1">Cell membrane</location>
        <topology evidence="1">Multi-pass membrane protein</topology>
    </subcellularLocation>
</comment>
<feature type="transmembrane region" description="Helical" evidence="12">
    <location>
        <begin position="78"/>
        <end position="98"/>
    </location>
</feature>
<dbReference type="Proteomes" id="UP000694569">
    <property type="component" value="Unplaced"/>
</dbReference>
<keyword evidence="14" id="KW-1185">Reference proteome</keyword>
<keyword evidence="5 12" id="KW-0812">Transmembrane</keyword>
<feature type="transmembrane region" description="Helical" evidence="12">
    <location>
        <begin position="251"/>
        <end position="268"/>
    </location>
</feature>
<protein>
    <recommendedName>
        <fullName evidence="15">Otopetrin 2</fullName>
    </recommendedName>
</protein>
<evidence type="ECO:0000256" key="5">
    <source>
        <dbReference type="ARBA" id="ARBA00022692"/>
    </source>
</evidence>
<evidence type="ECO:0000313" key="14">
    <source>
        <dbReference type="Proteomes" id="UP000694569"/>
    </source>
</evidence>
<feature type="transmembrane region" description="Helical" evidence="12">
    <location>
        <begin position="46"/>
        <end position="66"/>
    </location>
</feature>
<keyword evidence="10" id="KW-0407">Ion channel</keyword>
<keyword evidence="3" id="KW-0813">Transport</keyword>
<feature type="transmembrane region" description="Helical" evidence="12">
    <location>
        <begin position="367"/>
        <end position="390"/>
    </location>
</feature>
<sequence>MGDDQAENHNGTIPHQEEQDAKLEGLKELSSISTEHHEEWKNGGRLMSLLLGINIILLGCALVSGGAFHEVAVVEREVLSYLTVLMGLTGCWMVIYLVWTARHKNSVMLKDSHAGPVWLRAGAVLFGVCTLVLVVLKIGKSVTLIHCESPLKIVHPVIQGVFVVIQTYFLWVASQDCAQIHLNRTRFGLMLTLSTNLTVWIAAVTDESLHQSVHEEDPHSGPKAAVGDCGCETEICSSFETGYYYLYPFNIEYSLFASAMSYVMWKNVGRIMSHNSHDTHHAFKAQNHIVGLVFGIAVLVSGLAVFIVYEIEVNSEETRSQALTMFYIFNIVALGLMSVSPLAASITYRLSKRDMDSHKNPTRTLDVALLIGAALGQFFIAYYSIVAVIAVSPGHLHDTLNLIYSILMIVQHLLQNVFIIEGLHRKPLHEEHEEHHHNYPHDHDKDFNEVYINPIATVSGEVSTHEHLNELDVKPPHGSVTHSTVQHVRADHKTRLVKEISLFLLLSNIIFWIMPAFGARPQFENGLELKFYGYPMWIAIVNIGLPFGIFYRMHAVASLVEVYIIS</sequence>
<comment type="similarity">
    <text evidence="2">Belongs to the otopetrin family.</text>
</comment>
<organism evidence="13 14">
    <name type="scientific">Leptobrachium leishanense</name>
    <name type="common">Leishan spiny toad</name>
    <dbReference type="NCBI Taxonomy" id="445787"/>
    <lineage>
        <taxon>Eukaryota</taxon>
        <taxon>Metazoa</taxon>
        <taxon>Chordata</taxon>
        <taxon>Craniata</taxon>
        <taxon>Vertebrata</taxon>
        <taxon>Euteleostomi</taxon>
        <taxon>Amphibia</taxon>
        <taxon>Batrachia</taxon>
        <taxon>Anura</taxon>
        <taxon>Pelobatoidea</taxon>
        <taxon>Megophryidae</taxon>
        <taxon>Leptobrachium</taxon>
    </lineage>
</organism>
<evidence type="ECO:0000256" key="9">
    <source>
        <dbReference type="ARBA" id="ARBA00023136"/>
    </source>
</evidence>
<evidence type="ECO:0008006" key="15">
    <source>
        <dbReference type="Google" id="ProtNLM"/>
    </source>
</evidence>
<dbReference type="GO" id="GO:0015252">
    <property type="term" value="F:proton channel activity"/>
    <property type="evidence" value="ECO:0007669"/>
    <property type="project" value="InterPro"/>
</dbReference>
<feature type="transmembrane region" description="Helical" evidence="12">
    <location>
        <begin position="118"/>
        <end position="138"/>
    </location>
</feature>
<reference evidence="13" key="1">
    <citation type="submission" date="2025-08" db="UniProtKB">
        <authorList>
            <consortium name="Ensembl"/>
        </authorList>
    </citation>
    <scope>IDENTIFICATION</scope>
</reference>
<feature type="transmembrane region" description="Helical" evidence="12">
    <location>
        <begin position="500"/>
        <end position="519"/>
    </location>
</feature>
<feature type="transmembrane region" description="Helical" evidence="12">
    <location>
        <begin position="153"/>
        <end position="173"/>
    </location>
</feature>
<dbReference type="AlphaFoldDB" id="A0A8C5R6H2"/>
<evidence type="ECO:0000256" key="1">
    <source>
        <dbReference type="ARBA" id="ARBA00004651"/>
    </source>
</evidence>
<name>A0A8C5R6H2_9ANUR</name>
<evidence type="ECO:0000256" key="12">
    <source>
        <dbReference type="SAM" id="Phobius"/>
    </source>
</evidence>
<feature type="transmembrane region" description="Helical" evidence="12">
    <location>
        <begin position="324"/>
        <end position="346"/>
    </location>
</feature>
<evidence type="ECO:0000256" key="7">
    <source>
        <dbReference type="ARBA" id="ARBA00022989"/>
    </source>
</evidence>
<keyword evidence="4" id="KW-1003">Cell membrane</keyword>
<evidence type="ECO:0000256" key="6">
    <source>
        <dbReference type="ARBA" id="ARBA00022781"/>
    </source>
</evidence>
<dbReference type="Pfam" id="PF03189">
    <property type="entry name" value="Otopetrin"/>
    <property type="match status" value="3"/>
</dbReference>